<evidence type="ECO:0000313" key="2">
    <source>
        <dbReference type="EMBL" id="AUD04146.1"/>
    </source>
</evidence>
<organism evidence="2 3">
    <name type="scientific">Spirosoma pollinicola</name>
    <dbReference type="NCBI Taxonomy" id="2057025"/>
    <lineage>
        <taxon>Bacteria</taxon>
        <taxon>Pseudomonadati</taxon>
        <taxon>Bacteroidota</taxon>
        <taxon>Cytophagia</taxon>
        <taxon>Cytophagales</taxon>
        <taxon>Cytophagaceae</taxon>
        <taxon>Spirosoma</taxon>
    </lineage>
</organism>
<keyword evidence="1" id="KW-0732">Signal</keyword>
<dbReference type="AlphaFoldDB" id="A0A2K8Z2N5"/>
<name>A0A2K8Z2N5_9BACT</name>
<evidence type="ECO:0000256" key="1">
    <source>
        <dbReference type="SAM" id="SignalP"/>
    </source>
</evidence>
<dbReference type="Proteomes" id="UP000232883">
    <property type="component" value="Chromosome"/>
</dbReference>
<reference evidence="2 3" key="1">
    <citation type="submission" date="2017-11" db="EMBL/GenBank/DDBJ databases">
        <title>Taxonomic description and genome sequences of Spirosoma HA7 sp. nov., isolated from pollen microhabitat of Corylus avellana.</title>
        <authorList>
            <person name="Ambika Manirajan B."/>
            <person name="Suarez C."/>
            <person name="Ratering S."/>
            <person name="Geissler-Plaum R."/>
            <person name="Cardinale M."/>
            <person name="Sylvia S."/>
        </authorList>
    </citation>
    <scope>NUCLEOTIDE SEQUENCE [LARGE SCALE GENOMIC DNA]</scope>
    <source>
        <strain evidence="2 3">HA7</strain>
    </source>
</reference>
<protein>
    <recommendedName>
        <fullName evidence="4">Carboxypeptidase regulatory-like domain-containing protein</fullName>
    </recommendedName>
</protein>
<dbReference type="PROSITE" id="PS51257">
    <property type="entry name" value="PROKAR_LIPOPROTEIN"/>
    <property type="match status" value="1"/>
</dbReference>
<evidence type="ECO:0008006" key="4">
    <source>
        <dbReference type="Google" id="ProtNLM"/>
    </source>
</evidence>
<accession>A0A2K8Z2N5</accession>
<dbReference type="KEGG" id="spir:CWM47_21300"/>
<dbReference type="OrthoDB" id="9889628at2"/>
<proteinExistence type="predicted"/>
<gene>
    <name evidence="2" type="ORF">CWM47_21300</name>
</gene>
<keyword evidence="3" id="KW-1185">Reference proteome</keyword>
<feature type="chain" id="PRO_5014998404" description="Carboxypeptidase regulatory-like domain-containing protein" evidence="1">
    <location>
        <begin position="27"/>
        <end position="147"/>
    </location>
</feature>
<sequence length="147" mass="15910">METIKAVKHSLLLAILTGSLSCGFTAVDKQTSITGTVQLNTGKPVENYPLSVLAKNGSTFGGSNLVSQQDFRTDKNGAFAYQGLFLSEGLGGLGYELRWAFDFKIQDSPIQSIRSRQSSRTPVLISHQVTSLMAIYFQVSSIPSRSS</sequence>
<dbReference type="EMBL" id="CP025096">
    <property type="protein sequence ID" value="AUD04146.1"/>
    <property type="molecule type" value="Genomic_DNA"/>
</dbReference>
<feature type="signal peptide" evidence="1">
    <location>
        <begin position="1"/>
        <end position="26"/>
    </location>
</feature>
<evidence type="ECO:0000313" key="3">
    <source>
        <dbReference type="Proteomes" id="UP000232883"/>
    </source>
</evidence>
<dbReference type="RefSeq" id="WP_100990212.1">
    <property type="nucleotide sequence ID" value="NZ_CP025096.1"/>
</dbReference>